<dbReference type="PANTHER" id="PTHR32089:SF112">
    <property type="entry name" value="LYSOZYME-LIKE PROTEIN-RELATED"/>
    <property type="match status" value="1"/>
</dbReference>
<keyword evidence="7" id="KW-1185">Reference proteome</keyword>
<reference evidence="6 7" key="1">
    <citation type="submission" date="2014-08" db="EMBL/GenBank/DDBJ databases">
        <title>Whole genome shotgun sequence of Sphingomonas paucimobilis NBRC 13935.</title>
        <authorList>
            <person name="Hosoyama A."/>
            <person name="Hashimoto M."/>
            <person name="Hosoyama Y."/>
            <person name="Noguchi M."/>
            <person name="Uohara A."/>
            <person name="Ohji S."/>
            <person name="Katano-Makiyama Y."/>
            <person name="Ichikawa N."/>
            <person name="Kimura A."/>
            <person name="Yamazoe A."/>
            <person name="Fujita N."/>
        </authorList>
    </citation>
    <scope>NUCLEOTIDE SEQUENCE [LARGE SCALE GENOMIC DNA]</scope>
    <source>
        <strain evidence="6 7">NBRC 13935</strain>
    </source>
</reference>
<protein>
    <submittedName>
        <fullName evidence="6">DNA, contig: SP612</fullName>
    </submittedName>
</protein>
<dbReference type="GO" id="GO:0016020">
    <property type="term" value="C:membrane"/>
    <property type="evidence" value="ECO:0007669"/>
    <property type="project" value="InterPro"/>
</dbReference>
<dbReference type="InterPro" id="IPR046342">
    <property type="entry name" value="CBS_dom_sf"/>
</dbReference>
<accession>A0A0C9M0D3</accession>
<dbReference type="SMART" id="SM00283">
    <property type="entry name" value="MA"/>
    <property type="match status" value="1"/>
</dbReference>
<feature type="domain" description="CBS" evidence="5">
    <location>
        <begin position="12"/>
        <end position="71"/>
    </location>
</feature>
<organism evidence="6 7">
    <name type="scientific">Sphingomonas paucimobilis NBRC 13935</name>
    <dbReference type="NCBI Taxonomy" id="1219050"/>
    <lineage>
        <taxon>Bacteria</taxon>
        <taxon>Pseudomonadati</taxon>
        <taxon>Pseudomonadota</taxon>
        <taxon>Alphaproteobacteria</taxon>
        <taxon>Sphingomonadales</taxon>
        <taxon>Sphingomonadaceae</taxon>
        <taxon>Sphingomonas</taxon>
    </lineage>
</organism>
<keyword evidence="3" id="KW-0129">CBS domain</keyword>
<evidence type="ECO:0000313" key="7">
    <source>
        <dbReference type="Proteomes" id="UP000032025"/>
    </source>
</evidence>
<dbReference type="EMBL" id="BBJS01000012">
    <property type="protein sequence ID" value="GAN12700.1"/>
    <property type="molecule type" value="Genomic_DNA"/>
</dbReference>
<evidence type="ECO:0000259" key="4">
    <source>
        <dbReference type="PROSITE" id="PS50111"/>
    </source>
</evidence>
<keyword evidence="1 2" id="KW-0807">Transducer</keyword>
<evidence type="ECO:0000256" key="1">
    <source>
        <dbReference type="ARBA" id="ARBA00023224"/>
    </source>
</evidence>
<dbReference type="SUPFAM" id="SSF58104">
    <property type="entry name" value="Methyl-accepting chemotaxis protein (MCP) signaling domain"/>
    <property type="match status" value="1"/>
</dbReference>
<dbReference type="AlphaFoldDB" id="A0A0C9M0D3"/>
<dbReference type="InterPro" id="IPR004089">
    <property type="entry name" value="MCPsignal_dom"/>
</dbReference>
<dbReference type="PROSITE" id="PS51371">
    <property type="entry name" value="CBS"/>
    <property type="match status" value="1"/>
</dbReference>
<evidence type="ECO:0000313" key="6">
    <source>
        <dbReference type="EMBL" id="GAN12700.1"/>
    </source>
</evidence>
<dbReference type="PROSITE" id="PS50111">
    <property type="entry name" value="CHEMOTAXIS_TRANSDUC_2"/>
    <property type="match status" value="1"/>
</dbReference>
<evidence type="ECO:0000259" key="5">
    <source>
        <dbReference type="PROSITE" id="PS51371"/>
    </source>
</evidence>
<dbReference type="GeneID" id="78525958"/>
<sequence>MKPPQFSAWSAAGDDDPVIDIGASLTEAVALFRRHPDLRLLPVLDDDRRPVGAIREADLKALLYNPFGHALLQNPDFGAALDGYVRPHPACEASAPIGEQLAIHADWGAPDALILTENGRYAGMLGAAIIARRAADAQMALAREQMARARVVDRETRHFTSDVAALSDTLARAIEDIGDTAVNLTNHAASAHAGAQHVAETTRETGTALSDIAQRGHALAAAFVAITHDMTQARLIREQVQDKIGRAQRSAQVLTDSATAIDTMLALIEGVATRTNLLALNAAIEAARAGDAGRGFAVVAHEVKALARQTRDAARDATINVGAITSALHELVADQRELHDAVEAIGRLSRSIDQAVAAQGPSTTAIAAHVDQSVTAARNIAGQVDHIQHGAARIDQDAGTLHRLAAALTRTIGELRERTSQFVYLVAA</sequence>
<dbReference type="RefSeq" id="WP_007404461.1">
    <property type="nucleotide sequence ID" value="NZ_BBJS01000012.1"/>
</dbReference>
<dbReference type="PANTHER" id="PTHR32089">
    <property type="entry name" value="METHYL-ACCEPTING CHEMOTAXIS PROTEIN MCPB"/>
    <property type="match status" value="1"/>
</dbReference>
<dbReference type="GO" id="GO:0007165">
    <property type="term" value="P:signal transduction"/>
    <property type="evidence" value="ECO:0007669"/>
    <property type="project" value="UniProtKB-KW"/>
</dbReference>
<evidence type="ECO:0000256" key="2">
    <source>
        <dbReference type="PROSITE-ProRule" id="PRU00284"/>
    </source>
</evidence>
<proteinExistence type="predicted"/>
<dbReference type="InterPro" id="IPR000644">
    <property type="entry name" value="CBS_dom"/>
</dbReference>
<dbReference type="Pfam" id="PF00015">
    <property type="entry name" value="MCPsignal"/>
    <property type="match status" value="1"/>
</dbReference>
<gene>
    <name evidence="6" type="ORF">SP6_12_00970</name>
</gene>
<feature type="domain" description="Methyl-accepting transducer" evidence="4">
    <location>
        <begin position="166"/>
        <end position="395"/>
    </location>
</feature>
<dbReference type="Gene3D" id="1.10.287.950">
    <property type="entry name" value="Methyl-accepting chemotaxis protein"/>
    <property type="match status" value="1"/>
</dbReference>
<dbReference type="Proteomes" id="UP000032025">
    <property type="component" value="Unassembled WGS sequence"/>
</dbReference>
<evidence type="ECO:0000256" key="3">
    <source>
        <dbReference type="PROSITE-ProRule" id="PRU00703"/>
    </source>
</evidence>
<comment type="caution">
    <text evidence="6">The sequence shown here is derived from an EMBL/GenBank/DDBJ whole genome shotgun (WGS) entry which is preliminary data.</text>
</comment>
<name>A0A0C9M0D3_SPHPI</name>
<dbReference type="Pfam" id="PF00571">
    <property type="entry name" value="CBS"/>
    <property type="match status" value="1"/>
</dbReference>
<dbReference type="SUPFAM" id="SSF54631">
    <property type="entry name" value="CBS-domain pair"/>
    <property type="match status" value="1"/>
</dbReference>